<dbReference type="SMART" id="SM00388">
    <property type="entry name" value="HisKA"/>
    <property type="match status" value="1"/>
</dbReference>
<protein>
    <recommendedName>
        <fullName evidence="3">histidine kinase</fullName>
        <ecNumber evidence="3">2.7.13.3</ecNumber>
    </recommendedName>
</protein>
<dbReference type="GO" id="GO:0016301">
    <property type="term" value="F:kinase activity"/>
    <property type="evidence" value="ECO:0007669"/>
    <property type="project" value="UniProtKB-KW"/>
</dbReference>
<dbReference type="PROSITE" id="PS50885">
    <property type="entry name" value="HAMP"/>
    <property type="match status" value="1"/>
</dbReference>
<evidence type="ECO:0000256" key="3">
    <source>
        <dbReference type="ARBA" id="ARBA00012438"/>
    </source>
</evidence>
<dbReference type="InterPro" id="IPR003660">
    <property type="entry name" value="HAMP_dom"/>
</dbReference>
<dbReference type="Gene3D" id="1.10.287.130">
    <property type="match status" value="1"/>
</dbReference>
<dbReference type="Gene3D" id="6.10.340.10">
    <property type="match status" value="1"/>
</dbReference>
<feature type="transmembrane region" description="Helical" evidence="14">
    <location>
        <begin position="12"/>
        <end position="34"/>
    </location>
</feature>
<dbReference type="SMART" id="SM00387">
    <property type="entry name" value="HATPase_c"/>
    <property type="match status" value="1"/>
</dbReference>
<dbReference type="InterPro" id="IPR036890">
    <property type="entry name" value="HATPase_C_sf"/>
</dbReference>
<keyword evidence="4" id="KW-1003">Cell membrane</keyword>
<keyword evidence="5" id="KW-0597">Phosphoprotein</keyword>
<dbReference type="SUPFAM" id="SSF47384">
    <property type="entry name" value="Homodimeric domain of signal transducing histidine kinase"/>
    <property type="match status" value="1"/>
</dbReference>
<dbReference type="EMBL" id="JAKZFC010000002">
    <property type="protein sequence ID" value="MCH7322063.1"/>
    <property type="molecule type" value="Genomic_DNA"/>
</dbReference>
<feature type="transmembrane region" description="Helical" evidence="14">
    <location>
        <begin position="89"/>
        <end position="107"/>
    </location>
</feature>
<organism evidence="17 18">
    <name type="scientific">Solibacillus palustris</name>
    <dbReference type="NCBI Taxonomy" id="2908203"/>
    <lineage>
        <taxon>Bacteria</taxon>
        <taxon>Bacillati</taxon>
        <taxon>Bacillota</taxon>
        <taxon>Bacilli</taxon>
        <taxon>Bacillales</taxon>
        <taxon>Caryophanaceae</taxon>
        <taxon>Solibacillus</taxon>
    </lineage>
</organism>
<keyword evidence="6" id="KW-0808">Transferase</keyword>
<evidence type="ECO:0000259" key="16">
    <source>
        <dbReference type="PROSITE" id="PS50885"/>
    </source>
</evidence>
<dbReference type="PRINTS" id="PR00344">
    <property type="entry name" value="BCTRLSENSOR"/>
</dbReference>
<dbReference type="InterPro" id="IPR005467">
    <property type="entry name" value="His_kinase_dom"/>
</dbReference>
<evidence type="ECO:0000256" key="8">
    <source>
        <dbReference type="ARBA" id="ARBA00022741"/>
    </source>
</evidence>
<dbReference type="InterPro" id="IPR050398">
    <property type="entry name" value="HssS/ArlS-like"/>
</dbReference>
<evidence type="ECO:0000313" key="18">
    <source>
        <dbReference type="Proteomes" id="UP001316087"/>
    </source>
</evidence>
<comment type="subcellular location">
    <subcellularLocation>
        <location evidence="2">Cell membrane</location>
        <topology evidence="2">Multi-pass membrane protein</topology>
    </subcellularLocation>
</comment>
<dbReference type="Pfam" id="PF02518">
    <property type="entry name" value="HATPase_c"/>
    <property type="match status" value="1"/>
</dbReference>
<gene>
    <name evidence="17" type="ORF">LZ480_09165</name>
</gene>
<dbReference type="PANTHER" id="PTHR45528:SF1">
    <property type="entry name" value="SENSOR HISTIDINE KINASE CPXA"/>
    <property type="match status" value="1"/>
</dbReference>
<evidence type="ECO:0000256" key="12">
    <source>
        <dbReference type="ARBA" id="ARBA00023012"/>
    </source>
</evidence>
<accession>A0ABS9UCU9</accession>
<evidence type="ECO:0000256" key="2">
    <source>
        <dbReference type="ARBA" id="ARBA00004651"/>
    </source>
</evidence>
<dbReference type="CDD" id="cd00082">
    <property type="entry name" value="HisKA"/>
    <property type="match status" value="1"/>
</dbReference>
<evidence type="ECO:0000313" key="17">
    <source>
        <dbReference type="EMBL" id="MCH7322063.1"/>
    </source>
</evidence>
<name>A0ABS9UCU9_9BACL</name>
<dbReference type="SMART" id="SM00304">
    <property type="entry name" value="HAMP"/>
    <property type="match status" value="1"/>
</dbReference>
<proteinExistence type="predicted"/>
<evidence type="ECO:0000256" key="5">
    <source>
        <dbReference type="ARBA" id="ARBA00022553"/>
    </source>
</evidence>
<feature type="domain" description="HAMP" evidence="16">
    <location>
        <begin position="108"/>
        <end position="161"/>
    </location>
</feature>
<dbReference type="Pfam" id="PF00512">
    <property type="entry name" value="HisKA"/>
    <property type="match status" value="1"/>
</dbReference>
<evidence type="ECO:0000256" key="7">
    <source>
        <dbReference type="ARBA" id="ARBA00022692"/>
    </source>
</evidence>
<reference evidence="17 18" key="1">
    <citation type="submission" date="2022-03" db="EMBL/GenBank/DDBJ databases">
        <authorList>
            <person name="Jo J.-H."/>
            <person name="Im W.-T."/>
        </authorList>
    </citation>
    <scope>NUCLEOTIDE SEQUENCE [LARGE SCALE GENOMIC DNA]</scope>
    <source>
        <strain evidence="17 18">MA9</strain>
    </source>
</reference>
<evidence type="ECO:0000256" key="9">
    <source>
        <dbReference type="ARBA" id="ARBA00022777"/>
    </source>
</evidence>
<dbReference type="SUPFAM" id="SSF55874">
    <property type="entry name" value="ATPase domain of HSP90 chaperone/DNA topoisomerase II/histidine kinase"/>
    <property type="match status" value="1"/>
</dbReference>
<sequence length="383" mass="43070">MLKQMPIRLRLTAIMIILLTICCVGLTIILNYSAGIMATKIDTVAMIPSQDTYESNENKNIQTSSNFAMMTTPSVEAQQARTEFQLESVIYLLLIIVCGGVLTYYVSGKVLKPLDLLNRQIKNRTVHNLAETMDIPPTNDEIAELTQSFNEMTDKLNAAFLMQSRFTANAAHELRTPLAVLKTKVDVFNKKNVHTTDEYGALIAVFEKQIKRLSELVIALLEMTNMNDDFEYEKNCLKDVLQDIVSELSHIAEEKEVQLFLDCDESVIYGNPNLLYRAFYNIVENGIKYNVDGGKVMIHVKSNDKQIIVTINDTGIGIPNELKKVVFEPFYRVDTSRSRETGGVGLGLSIVHSIVMKHKGMIVVTDNDNGGTSFELIFSKIFY</sequence>
<comment type="caution">
    <text evidence="17">The sequence shown here is derived from an EMBL/GenBank/DDBJ whole genome shotgun (WGS) entry which is preliminary data.</text>
</comment>
<dbReference type="CDD" id="cd00075">
    <property type="entry name" value="HATPase"/>
    <property type="match status" value="1"/>
</dbReference>
<dbReference type="PANTHER" id="PTHR45528">
    <property type="entry name" value="SENSOR HISTIDINE KINASE CPXA"/>
    <property type="match status" value="1"/>
</dbReference>
<comment type="catalytic activity">
    <reaction evidence="1">
        <text>ATP + protein L-histidine = ADP + protein N-phospho-L-histidine.</text>
        <dbReference type="EC" id="2.7.13.3"/>
    </reaction>
</comment>
<keyword evidence="11 14" id="KW-1133">Transmembrane helix</keyword>
<dbReference type="CDD" id="cd06225">
    <property type="entry name" value="HAMP"/>
    <property type="match status" value="1"/>
</dbReference>
<keyword evidence="9 17" id="KW-0418">Kinase</keyword>
<dbReference type="EC" id="2.7.13.3" evidence="3"/>
<evidence type="ECO:0000256" key="10">
    <source>
        <dbReference type="ARBA" id="ARBA00022840"/>
    </source>
</evidence>
<dbReference type="RefSeq" id="WP_241369108.1">
    <property type="nucleotide sequence ID" value="NZ_JAKZFC010000002.1"/>
</dbReference>
<feature type="domain" description="Histidine kinase" evidence="15">
    <location>
        <begin position="169"/>
        <end position="382"/>
    </location>
</feature>
<keyword evidence="8" id="KW-0547">Nucleotide-binding</keyword>
<evidence type="ECO:0000256" key="1">
    <source>
        <dbReference type="ARBA" id="ARBA00000085"/>
    </source>
</evidence>
<evidence type="ECO:0000259" key="15">
    <source>
        <dbReference type="PROSITE" id="PS50109"/>
    </source>
</evidence>
<dbReference type="SUPFAM" id="SSF158472">
    <property type="entry name" value="HAMP domain-like"/>
    <property type="match status" value="1"/>
</dbReference>
<evidence type="ECO:0000256" key="6">
    <source>
        <dbReference type="ARBA" id="ARBA00022679"/>
    </source>
</evidence>
<evidence type="ECO:0000256" key="14">
    <source>
        <dbReference type="SAM" id="Phobius"/>
    </source>
</evidence>
<dbReference type="Proteomes" id="UP001316087">
    <property type="component" value="Unassembled WGS sequence"/>
</dbReference>
<dbReference type="Gene3D" id="3.30.565.10">
    <property type="entry name" value="Histidine kinase-like ATPase, C-terminal domain"/>
    <property type="match status" value="1"/>
</dbReference>
<dbReference type="Pfam" id="PF00672">
    <property type="entry name" value="HAMP"/>
    <property type="match status" value="1"/>
</dbReference>
<keyword evidence="10" id="KW-0067">ATP-binding</keyword>
<keyword evidence="13 14" id="KW-0472">Membrane</keyword>
<keyword evidence="7 14" id="KW-0812">Transmembrane</keyword>
<keyword evidence="18" id="KW-1185">Reference proteome</keyword>
<dbReference type="InterPro" id="IPR003661">
    <property type="entry name" value="HisK_dim/P_dom"/>
</dbReference>
<dbReference type="InterPro" id="IPR004358">
    <property type="entry name" value="Sig_transdc_His_kin-like_C"/>
</dbReference>
<evidence type="ECO:0000256" key="11">
    <source>
        <dbReference type="ARBA" id="ARBA00022989"/>
    </source>
</evidence>
<keyword evidence="12" id="KW-0902">Two-component regulatory system</keyword>
<dbReference type="PROSITE" id="PS50109">
    <property type="entry name" value="HIS_KIN"/>
    <property type="match status" value="1"/>
</dbReference>
<evidence type="ECO:0000256" key="4">
    <source>
        <dbReference type="ARBA" id="ARBA00022475"/>
    </source>
</evidence>
<evidence type="ECO:0000256" key="13">
    <source>
        <dbReference type="ARBA" id="ARBA00023136"/>
    </source>
</evidence>
<dbReference type="InterPro" id="IPR036097">
    <property type="entry name" value="HisK_dim/P_sf"/>
</dbReference>
<dbReference type="InterPro" id="IPR003594">
    <property type="entry name" value="HATPase_dom"/>
</dbReference>